<reference evidence="2 3" key="1">
    <citation type="journal article" date="2024" name="Plant J.">
        <title>Genome sequences and population genomics reveal climatic adaptation and genomic divergence between two closely related sweetgum species.</title>
        <authorList>
            <person name="Xu W.Q."/>
            <person name="Ren C.Q."/>
            <person name="Zhang X.Y."/>
            <person name="Comes H.P."/>
            <person name="Liu X.H."/>
            <person name="Li Y.G."/>
            <person name="Kettle C.J."/>
            <person name="Jalonen R."/>
            <person name="Gaisberger H."/>
            <person name="Ma Y.Z."/>
            <person name="Qiu Y.X."/>
        </authorList>
    </citation>
    <scope>NUCLEOTIDE SEQUENCE [LARGE SCALE GENOMIC DNA]</scope>
    <source>
        <strain evidence="2">Hangzhou</strain>
    </source>
</reference>
<dbReference type="EMBL" id="JBBPBK010000016">
    <property type="protein sequence ID" value="KAK9267700.1"/>
    <property type="molecule type" value="Genomic_DNA"/>
</dbReference>
<protein>
    <submittedName>
        <fullName evidence="2">Uncharacterized protein</fullName>
    </submittedName>
</protein>
<keyword evidence="3" id="KW-1185">Reference proteome</keyword>
<evidence type="ECO:0000256" key="1">
    <source>
        <dbReference type="SAM" id="Phobius"/>
    </source>
</evidence>
<dbReference type="Proteomes" id="UP001415857">
    <property type="component" value="Unassembled WGS sequence"/>
</dbReference>
<name>A0AAP0N743_LIQFO</name>
<evidence type="ECO:0000313" key="2">
    <source>
        <dbReference type="EMBL" id="KAK9267700.1"/>
    </source>
</evidence>
<organism evidence="2 3">
    <name type="scientific">Liquidambar formosana</name>
    <name type="common">Formosan gum</name>
    <dbReference type="NCBI Taxonomy" id="63359"/>
    <lineage>
        <taxon>Eukaryota</taxon>
        <taxon>Viridiplantae</taxon>
        <taxon>Streptophyta</taxon>
        <taxon>Embryophyta</taxon>
        <taxon>Tracheophyta</taxon>
        <taxon>Spermatophyta</taxon>
        <taxon>Magnoliopsida</taxon>
        <taxon>eudicotyledons</taxon>
        <taxon>Gunneridae</taxon>
        <taxon>Pentapetalae</taxon>
        <taxon>Saxifragales</taxon>
        <taxon>Altingiaceae</taxon>
        <taxon>Liquidambar</taxon>
    </lineage>
</organism>
<keyword evidence="1" id="KW-0812">Transmembrane</keyword>
<comment type="caution">
    <text evidence="2">The sequence shown here is derived from an EMBL/GenBank/DDBJ whole genome shotgun (WGS) entry which is preliminary data.</text>
</comment>
<proteinExistence type="predicted"/>
<dbReference type="AlphaFoldDB" id="A0AAP0N743"/>
<keyword evidence="1" id="KW-1133">Transmembrane helix</keyword>
<evidence type="ECO:0000313" key="3">
    <source>
        <dbReference type="Proteomes" id="UP001415857"/>
    </source>
</evidence>
<gene>
    <name evidence="2" type="ORF">L1049_010132</name>
</gene>
<accession>A0AAP0N743</accession>
<keyword evidence="1" id="KW-0472">Membrane</keyword>
<sequence length="116" mass="12845">MPQMYFNFQVRGVRETTQGTEPSYVRSINGTLALFISSAEPEIDPYHIPFKKFASLTGDYAFADFVLIIYGLEFLGISGYLELLVTRNDHGYNAFEGCSAAFPLLKSGILGFSPVS</sequence>
<feature type="transmembrane region" description="Helical" evidence="1">
    <location>
        <begin position="60"/>
        <end position="81"/>
    </location>
</feature>